<evidence type="ECO:0000313" key="9">
    <source>
        <dbReference type="Proteomes" id="UP000027586"/>
    </source>
</evidence>
<dbReference type="InterPro" id="IPR048333">
    <property type="entry name" value="HA2_WH"/>
</dbReference>
<evidence type="ECO:0000313" key="8">
    <source>
        <dbReference type="EMBL" id="CDH56075.1"/>
    </source>
</evidence>
<feature type="domain" description="Helicase C-terminal" evidence="7">
    <location>
        <begin position="418"/>
        <end position="586"/>
    </location>
</feature>
<evidence type="ECO:0000259" key="7">
    <source>
        <dbReference type="PROSITE" id="PS51194"/>
    </source>
</evidence>
<dbReference type="InterPro" id="IPR014001">
    <property type="entry name" value="Helicase_ATP-bd"/>
</dbReference>
<dbReference type="Pfam" id="PF04408">
    <property type="entry name" value="WHD_HA2"/>
    <property type="match status" value="1"/>
</dbReference>
<evidence type="ECO:0000259" key="6">
    <source>
        <dbReference type="PROSITE" id="PS51192"/>
    </source>
</evidence>
<dbReference type="Pfam" id="PF00270">
    <property type="entry name" value="DEAD"/>
    <property type="match status" value="1"/>
</dbReference>
<dbReference type="InterPro" id="IPR027417">
    <property type="entry name" value="P-loop_NTPase"/>
</dbReference>
<feature type="compositionally biased region" description="Basic and acidic residues" evidence="5">
    <location>
        <begin position="761"/>
        <end position="778"/>
    </location>
</feature>
<dbReference type="CDD" id="cd18791">
    <property type="entry name" value="SF2_C_RHA"/>
    <property type="match status" value="1"/>
</dbReference>
<name>A0A068S281_9FUNG</name>
<dbReference type="Pfam" id="PF07717">
    <property type="entry name" value="OB_NTP_bind"/>
    <property type="match status" value="1"/>
</dbReference>
<dbReference type="Proteomes" id="UP000027586">
    <property type="component" value="Unassembled WGS sequence"/>
</dbReference>
<dbReference type="PROSITE" id="PS51192">
    <property type="entry name" value="HELICASE_ATP_BIND_1"/>
    <property type="match status" value="1"/>
</dbReference>
<dbReference type="PANTHER" id="PTHR18934">
    <property type="entry name" value="ATP-DEPENDENT RNA HELICASE"/>
    <property type="match status" value="1"/>
</dbReference>
<dbReference type="SUPFAM" id="SSF52540">
    <property type="entry name" value="P-loop containing nucleoside triphosphate hydrolases"/>
    <property type="match status" value="1"/>
</dbReference>
<keyword evidence="9" id="KW-1185">Reference proteome</keyword>
<protein>
    <submittedName>
        <fullName evidence="8">Probable atp-dependent rna helicase dhx34</fullName>
    </submittedName>
</protein>
<evidence type="ECO:0000256" key="4">
    <source>
        <dbReference type="ARBA" id="ARBA00022840"/>
    </source>
</evidence>
<reference evidence="8" key="1">
    <citation type="submission" date="2013-08" db="EMBL/GenBank/DDBJ databases">
        <title>Gene expansion shapes genome architecture in the human pathogen Lichtheimia corymbifera: an evolutionary genomics analysis in the ancient terrestrial Mucorales (Mucoromycotina).</title>
        <authorList>
            <person name="Schwartze V.U."/>
            <person name="Winter S."/>
            <person name="Shelest E."/>
            <person name="Marcet-Houben M."/>
            <person name="Horn F."/>
            <person name="Wehner S."/>
            <person name="Hoffmann K."/>
            <person name="Riege K."/>
            <person name="Sammeth M."/>
            <person name="Nowrousian M."/>
            <person name="Valiante V."/>
            <person name="Linde J."/>
            <person name="Jacobsen I.D."/>
            <person name="Marz M."/>
            <person name="Brakhage A.A."/>
            <person name="Gabaldon T."/>
            <person name="Bocker S."/>
            <person name="Voigt K."/>
        </authorList>
    </citation>
    <scope>NUCLEOTIDE SEQUENCE [LARGE SCALE GENOMIC DNA]</scope>
    <source>
        <strain evidence="8">FSU 9682</strain>
    </source>
</reference>
<accession>A0A068S281</accession>
<feature type="region of interest" description="Disordered" evidence="5">
    <location>
        <begin position="756"/>
        <end position="778"/>
    </location>
</feature>
<gene>
    <name evidence="8" type="ORF">LCOR_07160.1</name>
</gene>
<dbReference type="Gene3D" id="3.40.50.300">
    <property type="entry name" value="P-loop containing nucleotide triphosphate hydrolases"/>
    <property type="match status" value="2"/>
</dbReference>
<proteinExistence type="predicted"/>
<keyword evidence="1" id="KW-0547">Nucleotide-binding</keyword>
<dbReference type="VEuPathDB" id="FungiDB:LCOR_07160.1"/>
<dbReference type="GO" id="GO:0003723">
    <property type="term" value="F:RNA binding"/>
    <property type="evidence" value="ECO:0007669"/>
    <property type="project" value="TreeGrafter"/>
</dbReference>
<dbReference type="FunFam" id="3.40.50.300:FF:004714">
    <property type="entry name" value="DEAD/DEAH box helicase"/>
    <property type="match status" value="1"/>
</dbReference>
<dbReference type="STRING" id="1263082.A0A068S281"/>
<dbReference type="InterPro" id="IPR011709">
    <property type="entry name" value="DEAD-box_helicase_OB_fold"/>
</dbReference>
<comment type="caution">
    <text evidence="8">The sequence shown here is derived from an EMBL/GenBank/DDBJ whole genome shotgun (WGS) entry which is preliminary data.</text>
</comment>
<keyword evidence="2" id="KW-0378">Hydrolase</keyword>
<feature type="domain" description="Helicase ATP-binding" evidence="6">
    <location>
        <begin position="203"/>
        <end position="363"/>
    </location>
</feature>
<dbReference type="GO" id="GO:0016787">
    <property type="term" value="F:hydrolase activity"/>
    <property type="evidence" value="ECO:0007669"/>
    <property type="project" value="UniProtKB-KW"/>
</dbReference>
<dbReference type="InterPro" id="IPR011545">
    <property type="entry name" value="DEAD/DEAH_box_helicase_dom"/>
</dbReference>
<dbReference type="GO" id="GO:0004386">
    <property type="term" value="F:helicase activity"/>
    <property type="evidence" value="ECO:0007669"/>
    <property type="project" value="UniProtKB-KW"/>
</dbReference>
<dbReference type="EMBL" id="CBTN010000035">
    <property type="protein sequence ID" value="CDH56075.1"/>
    <property type="molecule type" value="Genomic_DNA"/>
</dbReference>
<dbReference type="PANTHER" id="PTHR18934:SF221">
    <property type="entry name" value="ATP-DEPENDENT RNA HELICASE DHX34-RELATED"/>
    <property type="match status" value="1"/>
</dbReference>
<evidence type="ECO:0000256" key="1">
    <source>
        <dbReference type="ARBA" id="ARBA00022741"/>
    </source>
</evidence>
<evidence type="ECO:0000256" key="5">
    <source>
        <dbReference type="SAM" id="MobiDB-lite"/>
    </source>
</evidence>
<organism evidence="8 9">
    <name type="scientific">Lichtheimia corymbifera JMRC:FSU:9682</name>
    <dbReference type="NCBI Taxonomy" id="1263082"/>
    <lineage>
        <taxon>Eukaryota</taxon>
        <taxon>Fungi</taxon>
        <taxon>Fungi incertae sedis</taxon>
        <taxon>Mucoromycota</taxon>
        <taxon>Mucoromycotina</taxon>
        <taxon>Mucoromycetes</taxon>
        <taxon>Mucorales</taxon>
        <taxon>Lichtheimiaceae</taxon>
        <taxon>Lichtheimia</taxon>
    </lineage>
</organism>
<dbReference type="InterPro" id="IPR001650">
    <property type="entry name" value="Helicase_C-like"/>
</dbReference>
<dbReference type="PROSITE" id="PS51194">
    <property type="entry name" value="HELICASE_CTER"/>
    <property type="match status" value="1"/>
</dbReference>
<dbReference type="SMART" id="SM00847">
    <property type="entry name" value="HA2"/>
    <property type="match status" value="1"/>
</dbReference>
<keyword evidence="4" id="KW-0067">ATP-binding</keyword>
<dbReference type="SMART" id="SM00487">
    <property type="entry name" value="DEXDc"/>
    <property type="match status" value="1"/>
</dbReference>
<dbReference type="GO" id="GO:0005524">
    <property type="term" value="F:ATP binding"/>
    <property type="evidence" value="ECO:0007669"/>
    <property type="project" value="UniProtKB-KW"/>
</dbReference>
<dbReference type="InterPro" id="IPR007502">
    <property type="entry name" value="Helicase-assoc_dom"/>
</dbReference>
<dbReference type="Gene3D" id="1.20.120.1080">
    <property type="match status" value="1"/>
</dbReference>
<sequence>MKLALRWSLFFSSRFQLSVFMSQHRRRRHKEYIPEERYDIDGRLIKNEAALKAKTWNLRDILRDPSKKAEALEKGQAFIKQQRGKLILSDDRPWSHESDEIFFSRKRDGLAAWMMPRGSPIYYEFEGFFVKLKESLQSATPSSSSSAAQHGTSSSLLQSEGELLRHALILFHDFQHKKRTNLKEKLEKYRAELPITAYANAILHTLAQHRVLLVAGDTGCGKSTQVPQILMQAGYRKIACTQPRRIACSSLARRVSYETLNEFGTEIAYQVRFEKTKTKRTRVLFLTEGLLLRQYAADPTLSMYDVIIVDEVHERHMMGDFLLALLKRLLQTRQDLYVVLMSATINAELFAQYFDAPTLNVPGRMYTVKTHYWTSDKEDKNLVNDAEYNRRQRAIVKESVPSKSERVDPAPYRRVMEYIDQSIPITERGDLLIFMSGINEISQLADALKEYAEHNKQWIILMLHSTLAVDQQEKVFDMPPEGVRKCIISSNIAETSLTIDGIRFVVDSGKVKELTHDATSNMSKLSEFWISKASAKQRAGRSGRTGPGECFRLYSENEFEHFNDFAVPEIQRAPLEPLILQIKALDLGDPRAFDYIEAPHPDAINASMEFLQNLGALDNAENITGLGTVLANLPVDAVIGKMLLMATVFNLVDPVITIAASLSVQSPFTRLNPETHSDIIKNRRICHSEHGDPFTLLNLWQQWLDAKTDRKISSRSWCRRHGLEEQRLYEIAKMRRQFEKVLNDFQPGLLQFLSADSDTEDKEKERQSKRDMLKRERYEQRSSKRRRVLTMEYEGQEDWQMENEGPADIRDLEFSMTNNLKDLRQKAALLSSVDVDLIKLIICSAFYPQLAIGDAHNPYRNSNEIVFHTRFKNFLSIHPTSVIAAHPDWVQGLGENVRKDDEAVERALQHQLLCYLQLLETNKPHLLGITRVPGIHTLLLCAKTIDTNADCSVLVFDSYYMAQFRTAQVAAFVLYQSYRLRNTWLRLLNQRIGRGLGRRVAHQAIEDYVVTPDIADENMPKVIKRIIKEEQQRQQDDTTTDLWTPAVEARYQEQVSQLAAQLAEAMETAISAEFRIAKPSELIKMYPKYKAPVEEQEGIPRSWNPKEVIREGIQITSAIHYNSLDTPSTASSIPIEEQRIPRHVKIYWYCPHCDSTYSFTLPQIHEHLASCKY</sequence>
<dbReference type="SMART" id="SM00490">
    <property type="entry name" value="HELICc"/>
    <property type="match status" value="1"/>
</dbReference>
<dbReference type="AlphaFoldDB" id="A0A068S281"/>
<evidence type="ECO:0000256" key="2">
    <source>
        <dbReference type="ARBA" id="ARBA00022801"/>
    </source>
</evidence>
<dbReference type="Pfam" id="PF21010">
    <property type="entry name" value="HA2_C"/>
    <property type="match status" value="1"/>
</dbReference>
<keyword evidence="3 8" id="KW-0347">Helicase</keyword>
<dbReference type="Pfam" id="PF00271">
    <property type="entry name" value="Helicase_C"/>
    <property type="match status" value="1"/>
</dbReference>
<dbReference type="OrthoDB" id="10253254at2759"/>
<dbReference type="FunFam" id="3.40.50.300:FF:000725">
    <property type="entry name" value="probable ATP-dependent RNA helicase DHX34"/>
    <property type="match status" value="1"/>
</dbReference>
<evidence type="ECO:0000256" key="3">
    <source>
        <dbReference type="ARBA" id="ARBA00022806"/>
    </source>
</evidence>